<accession>A0ABV9K0B2</accession>
<evidence type="ECO:0000256" key="6">
    <source>
        <dbReference type="ARBA" id="ARBA00022692"/>
    </source>
</evidence>
<comment type="similarity">
    <text evidence="2 10">Belongs to the ABC-4 integral membrane protein family. FtsX subfamily.</text>
</comment>
<dbReference type="PIRSF" id="PIRSF003097">
    <property type="entry name" value="FtsX"/>
    <property type="match status" value="1"/>
</dbReference>
<name>A0ABV9K0B2_9BACI</name>
<keyword evidence="15" id="KW-1185">Reference proteome</keyword>
<evidence type="ECO:0000313" key="15">
    <source>
        <dbReference type="Proteomes" id="UP001595988"/>
    </source>
</evidence>
<evidence type="ECO:0000256" key="4">
    <source>
        <dbReference type="ARBA" id="ARBA00022475"/>
    </source>
</evidence>
<evidence type="ECO:0000256" key="9">
    <source>
        <dbReference type="ARBA" id="ARBA00023306"/>
    </source>
</evidence>
<evidence type="ECO:0000256" key="5">
    <source>
        <dbReference type="ARBA" id="ARBA00022618"/>
    </source>
</evidence>
<dbReference type="PANTHER" id="PTHR47755:SF1">
    <property type="entry name" value="CELL DIVISION PROTEIN FTSX"/>
    <property type="match status" value="1"/>
</dbReference>
<dbReference type="Proteomes" id="UP001595988">
    <property type="component" value="Unassembled WGS sequence"/>
</dbReference>
<feature type="domain" description="FtsX extracellular" evidence="13">
    <location>
        <begin position="59"/>
        <end position="152"/>
    </location>
</feature>
<dbReference type="InterPro" id="IPR004513">
    <property type="entry name" value="FtsX"/>
</dbReference>
<organism evidence="14 15">
    <name type="scientific">Oceanobacillus aidingensis</name>
    <dbReference type="NCBI Taxonomy" id="645964"/>
    <lineage>
        <taxon>Bacteria</taxon>
        <taxon>Bacillati</taxon>
        <taxon>Bacillota</taxon>
        <taxon>Bacilli</taxon>
        <taxon>Bacillales</taxon>
        <taxon>Bacillaceae</taxon>
        <taxon>Oceanobacillus</taxon>
    </lineage>
</organism>
<dbReference type="EMBL" id="JBHSFT010000020">
    <property type="protein sequence ID" value="MFC4663328.1"/>
    <property type="molecule type" value="Genomic_DNA"/>
</dbReference>
<dbReference type="Pfam" id="PF02687">
    <property type="entry name" value="FtsX"/>
    <property type="match status" value="1"/>
</dbReference>
<protein>
    <recommendedName>
        <fullName evidence="3 10">Cell division protein FtsX</fullName>
    </recommendedName>
</protein>
<keyword evidence="6 11" id="KW-0812">Transmembrane</keyword>
<dbReference type="InterPro" id="IPR058204">
    <property type="entry name" value="FtsX_firmicutes-type"/>
</dbReference>
<dbReference type="NCBIfam" id="NF038347">
    <property type="entry name" value="FtsX_Gpos"/>
    <property type="match status" value="1"/>
</dbReference>
<dbReference type="Gene3D" id="3.30.70.3040">
    <property type="match status" value="1"/>
</dbReference>
<evidence type="ECO:0000256" key="10">
    <source>
        <dbReference type="PIRNR" id="PIRNR003097"/>
    </source>
</evidence>
<evidence type="ECO:0000259" key="12">
    <source>
        <dbReference type="Pfam" id="PF02687"/>
    </source>
</evidence>
<evidence type="ECO:0000256" key="3">
    <source>
        <dbReference type="ARBA" id="ARBA00021907"/>
    </source>
</evidence>
<gene>
    <name evidence="14" type="primary">ftsX</name>
    <name evidence="14" type="ORF">ACFO3P_14190</name>
</gene>
<dbReference type="RefSeq" id="WP_042530201.1">
    <property type="nucleotide sequence ID" value="NZ_JBHSFT010000020.1"/>
</dbReference>
<feature type="domain" description="ABC3 transporter permease C-terminal" evidence="12">
    <location>
        <begin position="175"/>
        <end position="297"/>
    </location>
</feature>
<keyword evidence="9 10" id="KW-0131">Cell cycle</keyword>
<keyword evidence="5 10" id="KW-0132">Cell division</keyword>
<evidence type="ECO:0000313" key="14">
    <source>
        <dbReference type="EMBL" id="MFC4663328.1"/>
    </source>
</evidence>
<evidence type="ECO:0000259" key="13">
    <source>
        <dbReference type="Pfam" id="PF18075"/>
    </source>
</evidence>
<keyword evidence="7 11" id="KW-1133">Transmembrane helix</keyword>
<reference evidence="15" key="1">
    <citation type="journal article" date="2019" name="Int. J. Syst. Evol. Microbiol.">
        <title>The Global Catalogue of Microorganisms (GCM) 10K type strain sequencing project: providing services to taxonomists for standard genome sequencing and annotation.</title>
        <authorList>
            <consortium name="The Broad Institute Genomics Platform"/>
            <consortium name="The Broad Institute Genome Sequencing Center for Infectious Disease"/>
            <person name="Wu L."/>
            <person name="Ma J."/>
        </authorList>
    </citation>
    <scope>NUCLEOTIDE SEQUENCE [LARGE SCALE GENOMIC DNA]</scope>
    <source>
        <strain evidence="15">CCUG 37257</strain>
    </source>
</reference>
<evidence type="ECO:0000256" key="2">
    <source>
        <dbReference type="ARBA" id="ARBA00007379"/>
    </source>
</evidence>
<evidence type="ECO:0000256" key="11">
    <source>
        <dbReference type="SAM" id="Phobius"/>
    </source>
</evidence>
<feature type="transmembrane region" description="Helical" evidence="11">
    <location>
        <begin position="267"/>
        <end position="289"/>
    </location>
</feature>
<feature type="transmembrane region" description="Helical" evidence="11">
    <location>
        <begin position="225"/>
        <end position="247"/>
    </location>
</feature>
<dbReference type="InterPro" id="IPR040690">
    <property type="entry name" value="FtsX_ECD"/>
</dbReference>
<evidence type="ECO:0000256" key="7">
    <source>
        <dbReference type="ARBA" id="ARBA00022989"/>
    </source>
</evidence>
<dbReference type="InterPro" id="IPR003838">
    <property type="entry name" value="ABC3_permease_C"/>
</dbReference>
<keyword evidence="4 10" id="KW-1003">Cell membrane</keyword>
<feature type="transmembrane region" description="Helical" evidence="11">
    <location>
        <begin position="168"/>
        <end position="189"/>
    </location>
</feature>
<dbReference type="Pfam" id="PF18075">
    <property type="entry name" value="FtsX_ECD"/>
    <property type="match status" value="1"/>
</dbReference>
<dbReference type="PANTHER" id="PTHR47755">
    <property type="entry name" value="CELL DIVISION PROTEIN FTSX"/>
    <property type="match status" value="1"/>
</dbReference>
<sequence length="298" mass="33213">MKFRTLLRHIREGMKNIFRNGWMTFASIAAVTTTLILVAVFLALVLNLDQMARNIEQDVQISTLIELTADEDQIVELGEEIEQIDGVAEVQFSSNDNELKSLIDSMGDDGQAWVMLEQDNPLNHVYIVEAGIPEETEAIANQISELDSVEDVLYGQEVVDRLFQFNNYARAIGMALIIALVFTAIFLISNTIKITIIARSTEIGIQKLVGATNSFIRWPFFVEGALLGILGSITPMAVIVGGYYYIYHNLPGITNTFRFIDLLPFNPFAWQLSGMVLLIGAVIGVWGSVMSVRKFLKV</sequence>
<evidence type="ECO:0000256" key="1">
    <source>
        <dbReference type="ARBA" id="ARBA00004651"/>
    </source>
</evidence>
<comment type="subcellular location">
    <subcellularLocation>
        <location evidence="1">Cell membrane</location>
        <topology evidence="1">Multi-pass membrane protein</topology>
    </subcellularLocation>
</comment>
<keyword evidence="8 10" id="KW-0472">Membrane</keyword>
<comment type="caution">
    <text evidence="14">The sequence shown here is derived from an EMBL/GenBank/DDBJ whole genome shotgun (WGS) entry which is preliminary data.</text>
</comment>
<proteinExistence type="inferred from homology"/>
<comment type="function">
    <text evidence="10">Part of the ABC transporter FtsEX involved in asymmetric cellular division facilitating the initiation of sporulation.</text>
</comment>
<evidence type="ECO:0000256" key="8">
    <source>
        <dbReference type="ARBA" id="ARBA00023136"/>
    </source>
</evidence>
<feature type="transmembrane region" description="Helical" evidence="11">
    <location>
        <begin position="21"/>
        <end position="46"/>
    </location>
</feature>